<gene>
    <name evidence="1" type="ORF">CVT26_000424</name>
</gene>
<sequence>MRDSWISYDCLSPDFKVRSSIDGTIYSANRAALLNSDVFRDMFACCDPQISESEEIVEIQEKGGELAALLRLLHEPLKPPTVLPQQGTRFLPIQYDPATVIPLPLLLSLFFRLADKYALADSIMSGLKMHLRANAPAHPLEVYGFATLHDMEWEASEASQYVLPVASYSFEEIKLIPNVIAYHKLIRLQDFRRKALRELLLGEDIFPHGYGECPSHREKTVESWDRQRKALVGRIESATDVAGEMDALTDVFLECKTCYKACRAAVDMLAKDTQEIGSTARGLAYLMNWRRTTSENPCKCYR</sequence>
<accession>A0A409Y2I4</accession>
<dbReference type="InParanoid" id="A0A409Y2I4"/>
<comment type="caution">
    <text evidence="1">The sequence shown here is derived from an EMBL/GenBank/DDBJ whole genome shotgun (WGS) entry which is preliminary data.</text>
</comment>
<keyword evidence="2" id="KW-1185">Reference proteome</keyword>
<protein>
    <recommendedName>
        <fullName evidence="3">BTB domain-containing protein</fullName>
    </recommendedName>
</protein>
<evidence type="ECO:0000313" key="1">
    <source>
        <dbReference type="EMBL" id="PPQ97161.1"/>
    </source>
</evidence>
<dbReference type="AlphaFoldDB" id="A0A409Y2I4"/>
<dbReference type="EMBL" id="NHYE01001283">
    <property type="protein sequence ID" value="PPQ97161.1"/>
    <property type="molecule type" value="Genomic_DNA"/>
</dbReference>
<proteinExistence type="predicted"/>
<name>A0A409Y2I4_9AGAR</name>
<dbReference type="OrthoDB" id="3335429at2759"/>
<evidence type="ECO:0000313" key="2">
    <source>
        <dbReference type="Proteomes" id="UP000284706"/>
    </source>
</evidence>
<evidence type="ECO:0008006" key="3">
    <source>
        <dbReference type="Google" id="ProtNLM"/>
    </source>
</evidence>
<dbReference type="Proteomes" id="UP000284706">
    <property type="component" value="Unassembled WGS sequence"/>
</dbReference>
<reference evidence="1 2" key="1">
    <citation type="journal article" date="2018" name="Evol. Lett.">
        <title>Horizontal gene cluster transfer increased hallucinogenic mushroom diversity.</title>
        <authorList>
            <person name="Reynolds H.T."/>
            <person name="Vijayakumar V."/>
            <person name="Gluck-Thaler E."/>
            <person name="Korotkin H.B."/>
            <person name="Matheny P.B."/>
            <person name="Slot J.C."/>
        </authorList>
    </citation>
    <scope>NUCLEOTIDE SEQUENCE [LARGE SCALE GENOMIC DNA]</scope>
    <source>
        <strain evidence="1 2">SRW20</strain>
    </source>
</reference>
<organism evidence="1 2">
    <name type="scientific">Gymnopilus dilepis</name>
    <dbReference type="NCBI Taxonomy" id="231916"/>
    <lineage>
        <taxon>Eukaryota</taxon>
        <taxon>Fungi</taxon>
        <taxon>Dikarya</taxon>
        <taxon>Basidiomycota</taxon>
        <taxon>Agaricomycotina</taxon>
        <taxon>Agaricomycetes</taxon>
        <taxon>Agaricomycetidae</taxon>
        <taxon>Agaricales</taxon>
        <taxon>Agaricineae</taxon>
        <taxon>Hymenogastraceae</taxon>
        <taxon>Gymnopilus</taxon>
    </lineage>
</organism>